<dbReference type="InterPro" id="IPR011608">
    <property type="entry name" value="PRD"/>
</dbReference>
<organism evidence="2 3">
    <name type="scientific">Companilactobacillus keshanensis</name>
    <dbReference type="NCBI Taxonomy" id="2486003"/>
    <lineage>
        <taxon>Bacteria</taxon>
        <taxon>Bacillati</taxon>
        <taxon>Bacillota</taxon>
        <taxon>Bacilli</taxon>
        <taxon>Lactobacillales</taxon>
        <taxon>Lactobacillaceae</taxon>
        <taxon>Companilactobacillus</taxon>
    </lineage>
</organism>
<feature type="domain" description="PRD" evidence="1">
    <location>
        <begin position="14"/>
        <end position="112"/>
    </location>
</feature>
<sequence>MKLIPVSENTKRIINDSPYSEKVQQILDQALKEMEVIDASPDETQVEVLTNHLAEMVNRSETGETLEEVDIEMFHSLSQDSLDAADRVAKRIGNLNEQEKYILAVHFEVAKN</sequence>
<comment type="caution">
    <text evidence="2">The sequence shown here is derived from an EMBL/GenBank/DDBJ whole genome shotgun (WGS) entry which is preliminary data.</text>
</comment>
<keyword evidence="3" id="KW-1185">Reference proteome</keyword>
<dbReference type="Proteomes" id="UP001597251">
    <property type="component" value="Unassembled WGS sequence"/>
</dbReference>
<evidence type="ECO:0000313" key="2">
    <source>
        <dbReference type="EMBL" id="MFD1418718.1"/>
    </source>
</evidence>
<gene>
    <name evidence="2" type="ORF">ACFQ42_08185</name>
</gene>
<evidence type="ECO:0000313" key="3">
    <source>
        <dbReference type="Proteomes" id="UP001597251"/>
    </source>
</evidence>
<proteinExistence type="predicted"/>
<dbReference type="EMBL" id="JBHTOI010000044">
    <property type="protein sequence ID" value="MFD1418718.1"/>
    <property type="molecule type" value="Genomic_DNA"/>
</dbReference>
<dbReference type="InterPro" id="IPR036634">
    <property type="entry name" value="PRD_sf"/>
</dbReference>
<dbReference type="InterPro" id="IPR020044">
    <property type="entry name" value="PRD_EF0829/AHA3910"/>
</dbReference>
<reference evidence="3" key="1">
    <citation type="journal article" date="2019" name="Int. J. Syst. Evol. Microbiol.">
        <title>The Global Catalogue of Microorganisms (GCM) 10K type strain sequencing project: providing services to taxonomists for standard genome sequencing and annotation.</title>
        <authorList>
            <consortium name="The Broad Institute Genomics Platform"/>
            <consortium name="The Broad Institute Genome Sequencing Center for Infectious Disease"/>
            <person name="Wu L."/>
            <person name="Ma J."/>
        </authorList>
    </citation>
    <scope>NUCLEOTIDE SEQUENCE [LARGE SCALE GENOMIC DNA]</scope>
    <source>
        <strain evidence="3">CCM 8936</strain>
    </source>
</reference>
<protein>
    <submittedName>
        <fullName evidence="2">PRD domain-containing protein</fullName>
    </submittedName>
</protein>
<dbReference type="PROSITE" id="PS51372">
    <property type="entry name" value="PRD_2"/>
    <property type="match status" value="1"/>
</dbReference>
<accession>A0ABW4BVM1</accession>
<dbReference type="Gene3D" id="1.10.1790.10">
    <property type="entry name" value="PRD domain"/>
    <property type="match status" value="1"/>
</dbReference>
<name>A0ABW4BVM1_9LACO</name>
<dbReference type="NCBIfam" id="TIGR03582">
    <property type="entry name" value="EF_0829"/>
    <property type="match status" value="1"/>
</dbReference>
<evidence type="ECO:0000259" key="1">
    <source>
        <dbReference type="PROSITE" id="PS51372"/>
    </source>
</evidence>
<dbReference type="Pfam" id="PF00874">
    <property type="entry name" value="PRD"/>
    <property type="match status" value="1"/>
</dbReference>
<dbReference type="RefSeq" id="WP_125676862.1">
    <property type="nucleotide sequence ID" value="NZ_JBHTOI010000044.1"/>
</dbReference>
<dbReference type="SUPFAM" id="SSF63520">
    <property type="entry name" value="PTS-regulatory domain, PRD"/>
    <property type="match status" value="1"/>
</dbReference>